<dbReference type="Proteomes" id="UP000589085">
    <property type="component" value="Unassembled WGS sequence"/>
</dbReference>
<dbReference type="AlphaFoldDB" id="A0A7W4IB73"/>
<reference evidence="2 3" key="1">
    <citation type="submission" date="2020-04" db="EMBL/GenBank/DDBJ databases">
        <title>Description of novel Gluconacetobacter.</title>
        <authorList>
            <person name="Sombolestani A."/>
        </authorList>
    </citation>
    <scope>NUCLEOTIDE SEQUENCE [LARGE SCALE GENOMIC DNA]</scope>
    <source>
        <strain evidence="2 3">LMG 19747</strain>
    </source>
</reference>
<name>A0A7W4IB73_9PROT</name>
<dbReference type="EMBL" id="JABEQJ010000005">
    <property type="protein sequence ID" value="MBB2159669.1"/>
    <property type="molecule type" value="Genomic_DNA"/>
</dbReference>
<dbReference type="RefSeq" id="WP_182996527.1">
    <property type="nucleotide sequence ID" value="NZ_JABEQJ010000005.1"/>
</dbReference>
<organism evidence="2 3">
    <name type="scientific">Gluconacetobacter sacchari</name>
    <dbReference type="NCBI Taxonomy" id="92759"/>
    <lineage>
        <taxon>Bacteria</taxon>
        <taxon>Pseudomonadati</taxon>
        <taxon>Pseudomonadota</taxon>
        <taxon>Alphaproteobacteria</taxon>
        <taxon>Acetobacterales</taxon>
        <taxon>Acetobacteraceae</taxon>
        <taxon>Gluconacetobacter</taxon>
    </lineage>
</organism>
<comment type="caution">
    <text evidence="2">The sequence shown here is derived from an EMBL/GenBank/DDBJ whole genome shotgun (WGS) entry which is preliminary data.</text>
</comment>
<accession>A0A7W4IB73</accession>
<sequence length="50" mass="5367">MSNGTKPTPPKPDEKKPDPVTEHEDANLDEDLRDSFPASDPSSSGRTASN</sequence>
<proteinExistence type="predicted"/>
<feature type="compositionally biased region" description="Polar residues" evidence="1">
    <location>
        <begin position="40"/>
        <end position="50"/>
    </location>
</feature>
<evidence type="ECO:0000313" key="2">
    <source>
        <dbReference type="EMBL" id="MBB2159669.1"/>
    </source>
</evidence>
<protein>
    <submittedName>
        <fullName evidence="2">Uncharacterized protein</fullName>
    </submittedName>
</protein>
<feature type="region of interest" description="Disordered" evidence="1">
    <location>
        <begin position="1"/>
        <end position="50"/>
    </location>
</feature>
<evidence type="ECO:0000256" key="1">
    <source>
        <dbReference type="SAM" id="MobiDB-lite"/>
    </source>
</evidence>
<gene>
    <name evidence="2" type="ORF">HLH48_05690</name>
</gene>
<feature type="compositionally biased region" description="Basic and acidic residues" evidence="1">
    <location>
        <begin position="11"/>
        <end position="26"/>
    </location>
</feature>
<evidence type="ECO:0000313" key="3">
    <source>
        <dbReference type="Proteomes" id="UP000589085"/>
    </source>
</evidence>